<dbReference type="InterPro" id="IPR003593">
    <property type="entry name" value="AAA+_ATPase"/>
</dbReference>
<comment type="similarity">
    <text evidence="1">Belongs to the ABC transporter superfamily.</text>
</comment>
<feature type="domain" description="ABC transporter" evidence="4">
    <location>
        <begin position="5"/>
        <end position="254"/>
    </location>
</feature>
<dbReference type="Gene3D" id="3.40.50.300">
    <property type="entry name" value="P-loop containing nucleotide triphosphate hydrolases"/>
    <property type="match status" value="1"/>
</dbReference>
<keyword evidence="3 5" id="KW-0067">ATP-binding</keyword>
<evidence type="ECO:0000256" key="2">
    <source>
        <dbReference type="ARBA" id="ARBA00022741"/>
    </source>
</evidence>
<dbReference type="EMBL" id="FQZZ01000003">
    <property type="protein sequence ID" value="SHK17168.1"/>
    <property type="molecule type" value="Genomic_DNA"/>
</dbReference>
<dbReference type="AlphaFoldDB" id="A0A1H0IV07"/>
<organism evidence="5 6">
    <name type="scientific">Lutimaribacter pacificus</name>
    <dbReference type="NCBI Taxonomy" id="391948"/>
    <lineage>
        <taxon>Bacteria</taxon>
        <taxon>Pseudomonadati</taxon>
        <taxon>Pseudomonadota</taxon>
        <taxon>Alphaproteobacteria</taxon>
        <taxon>Rhodobacterales</taxon>
        <taxon>Roseobacteraceae</taxon>
        <taxon>Lutimaribacter</taxon>
    </lineage>
</organism>
<dbReference type="InterPro" id="IPR015854">
    <property type="entry name" value="ABC_transpr_LolD-like"/>
</dbReference>
<proteinExistence type="inferred from homology"/>
<dbReference type="Proteomes" id="UP000324252">
    <property type="component" value="Unassembled WGS sequence"/>
</dbReference>
<dbReference type="SUPFAM" id="SSF52540">
    <property type="entry name" value="P-loop containing nucleoside triphosphate hydrolases"/>
    <property type="match status" value="1"/>
</dbReference>
<sequence length="257" mass="27061">MQPVIDIDGLSVTLTSGARGFTLEIPALRVAPGERVAFTGPSGTGKTLLLELLGLLRAPGAGRYLAALRDGAQTDLGALWKTRRGRAQIPPLRGRLFGFVPQTGGLLPFLDVRGNIALSQRISARPDAELIEALIGRLGLGPVARLHPDRLSIGQRQRVSIARALAHRPRFVIADEPTAALDPENAAEAMALLFGAADETGTAVVVSSHDLELLDSFALTRYRLGLIPDTDPDRVTSQLAPLEASASRPAATAGPAP</sequence>
<dbReference type="GO" id="GO:0044874">
    <property type="term" value="P:lipoprotein localization to outer membrane"/>
    <property type="evidence" value="ECO:0007669"/>
    <property type="project" value="TreeGrafter"/>
</dbReference>
<dbReference type="PROSITE" id="PS50893">
    <property type="entry name" value="ABC_TRANSPORTER_2"/>
    <property type="match status" value="1"/>
</dbReference>
<dbReference type="Pfam" id="PF00005">
    <property type="entry name" value="ABC_tran"/>
    <property type="match status" value="1"/>
</dbReference>
<keyword evidence="2" id="KW-0547">Nucleotide-binding</keyword>
<evidence type="ECO:0000313" key="6">
    <source>
        <dbReference type="Proteomes" id="UP000324252"/>
    </source>
</evidence>
<dbReference type="InterPro" id="IPR027417">
    <property type="entry name" value="P-loop_NTPase"/>
</dbReference>
<dbReference type="OrthoDB" id="9802264at2"/>
<dbReference type="PANTHER" id="PTHR24220">
    <property type="entry name" value="IMPORT ATP-BINDING PROTEIN"/>
    <property type="match status" value="1"/>
</dbReference>
<gene>
    <name evidence="5" type="ORF">SAMN05444142_103513</name>
</gene>
<evidence type="ECO:0000256" key="3">
    <source>
        <dbReference type="ARBA" id="ARBA00022840"/>
    </source>
</evidence>
<dbReference type="GO" id="GO:0016887">
    <property type="term" value="F:ATP hydrolysis activity"/>
    <property type="evidence" value="ECO:0007669"/>
    <property type="project" value="InterPro"/>
</dbReference>
<dbReference type="RefSeq" id="WP_149788642.1">
    <property type="nucleotide sequence ID" value="NZ_FNIO01000005.1"/>
</dbReference>
<dbReference type="SMART" id="SM00382">
    <property type="entry name" value="AAA"/>
    <property type="match status" value="1"/>
</dbReference>
<reference evidence="5 6" key="1">
    <citation type="submission" date="2016-11" db="EMBL/GenBank/DDBJ databases">
        <authorList>
            <person name="Varghese N."/>
            <person name="Submissions S."/>
        </authorList>
    </citation>
    <scope>NUCLEOTIDE SEQUENCE [LARGE SCALE GENOMIC DNA]</scope>
    <source>
        <strain evidence="5 6">DSM 29620</strain>
    </source>
</reference>
<dbReference type="PANTHER" id="PTHR24220:SF689">
    <property type="entry name" value="LIPOPROTEIN-RELEASING SYSTEM ATP-BINDING PROTEIN LOLD"/>
    <property type="match status" value="1"/>
</dbReference>
<keyword evidence="6" id="KW-1185">Reference proteome</keyword>
<name>A0A1H0IV07_9RHOB</name>
<evidence type="ECO:0000259" key="4">
    <source>
        <dbReference type="PROSITE" id="PS50893"/>
    </source>
</evidence>
<dbReference type="InterPro" id="IPR003439">
    <property type="entry name" value="ABC_transporter-like_ATP-bd"/>
</dbReference>
<dbReference type="GO" id="GO:0022857">
    <property type="term" value="F:transmembrane transporter activity"/>
    <property type="evidence" value="ECO:0007669"/>
    <property type="project" value="TreeGrafter"/>
</dbReference>
<evidence type="ECO:0000313" key="5">
    <source>
        <dbReference type="EMBL" id="SHK17168.1"/>
    </source>
</evidence>
<evidence type="ECO:0000256" key="1">
    <source>
        <dbReference type="ARBA" id="ARBA00005417"/>
    </source>
</evidence>
<protein>
    <submittedName>
        <fullName evidence="5">Putative ABC transport system ATP-binding protein</fullName>
    </submittedName>
</protein>
<dbReference type="GO" id="GO:0089705">
    <property type="term" value="P:protein localization to outer membrane"/>
    <property type="evidence" value="ECO:0007669"/>
    <property type="project" value="TreeGrafter"/>
</dbReference>
<accession>A0A1H0IV07</accession>
<dbReference type="GO" id="GO:0005524">
    <property type="term" value="F:ATP binding"/>
    <property type="evidence" value="ECO:0007669"/>
    <property type="project" value="UniProtKB-KW"/>
</dbReference>
<dbReference type="GO" id="GO:0005886">
    <property type="term" value="C:plasma membrane"/>
    <property type="evidence" value="ECO:0007669"/>
    <property type="project" value="TreeGrafter"/>
</dbReference>